<organism evidence="1 2">
    <name type="scientific">Candidatus Abawacabacteria bacterium RBG_16_42_10</name>
    <dbReference type="NCBI Taxonomy" id="1817814"/>
    <lineage>
        <taxon>Bacteria</taxon>
        <taxon>Candidatus Abawacaibacteriota</taxon>
    </lineage>
</organism>
<sequence length="187" mass="20876">MELVCLTHHNVLANTKNGEILFLTDPKDITTLLKDHTKTQVVISFAEVETDKSNREVLVCDWPGEYERNETTILGLKPGCFLVSMEGRNWLCVSDSALENLEKDIEQLSAVDGVMVWLTDPKNKTHIQKFLDHAEPTFLVYITDKTTIPLAQELVPPLATAPVSTLTVKPSELSAEAEHITVHALQE</sequence>
<accession>A0A1F4XIZ5</accession>
<protein>
    <submittedName>
        <fullName evidence="1">Uncharacterized protein</fullName>
    </submittedName>
</protein>
<proteinExistence type="predicted"/>
<dbReference type="EMBL" id="MEWR01000023">
    <property type="protein sequence ID" value="OGC81589.1"/>
    <property type="molecule type" value="Genomic_DNA"/>
</dbReference>
<evidence type="ECO:0000313" key="2">
    <source>
        <dbReference type="Proteomes" id="UP000177614"/>
    </source>
</evidence>
<reference evidence="1 2" key="1">
    <citation type="journal article" date="2016" name="Nat. Commun.">
        <title>Thousands of microbial genomes shed light on interconnected biogeochemical processes in an aquifer system.</title>
        <authorList>
            <person name="Anantharaman K."/>
            <person name="Brown C.T."/>
            <person name="Hug L.A."/>
            <person name="Sharon I."/>
            <person name="Castelle C.J."/>
            <person name="Probst A.J."/>
            <person name="Thomas B.C."/>
            <person name="Singh A."/>
            <person name="Wilkins M.J."/>
            <person name="Karaoz U."/>
            <person name="Brodie E.L."/>
            <person name="Williams K.H."/>
            <person name="Hubbard S.S."/>
            <person name="Banfield J.F."/>
        </authorList>
    </citation>
    <scope>NUCLEOTIDE SEQUENCE [LARGE SCALE GENOMIC DNA]</scope>
</reference>
<comment type="caution">
    <text evidence="1">The sequence shown here is derived from an EMBL/GenBank/DDBJ whole genome shotgun (WGS) entry which is preliminary data.</text>
</comment>
<name>A0A1F4XIZ5_9BACT</name>
<evidence type="ECO:0000313" key="1">
    <source>
        <dbReference type="EMBL" id="OGC81589.1"/>
    </source>
</evidence>
<gene>
    <name evidence="1" type="ORF">A2V81_04915</name>
</gene>
<dbReference type="AlphaFoldDB" id="A0A1F4XIZ5"/>
<dbReference type="Proteomes" id="UP000177614">
    <property type="component" value="Unassembled WGS sequence"/>
</dbReference>